<reference evidence="1" key="1">
    <citation type="submission" date="2023-01" db="EMBL/GenBank/DDBJ databases">
        <title>Human gut microbiome strain richness.</title>
        <authorList>
            <person name="Chen-Liaw A."/>
        </authorList>
    </citation>
    <scope>NUCLEOTIDE SEQUENCE</scope>
    <source>
        <strain evidence="1">RTP21484st1_B7_RTP21484_190118</strain>
    </source>
</reference>
<accession>A0AAW6FI02</accession>
<evidence type="ECO:0008006" key="3">
    <source>
        <dbReference type="Google" id="ProtNLM"/>
    </source>
</evidence>
<comment type="caution">
    <text evidence="1">The sequence shown here is derived from an EMBL/GenBank/DDBJ whole genome shotgun (WGS) entry which is preliminary data.</text>
</comment>
<evidence type="ECO:0000313" key="2">
    <source>
        <dbReference type="Proteomes" id="UP001212263"/>
    </source>
</evidence>
<dbReference type="Proteomes" id="UP001212263">
    <property type="component" value="Unassembled WGS sequence"/>
</dbReference>
<dbReference type="AlphaFoldDB" id="A0AAW6FI02"/>
<gene>
    <name evidence="1" type="ORF">PN645_06020</name>
</gene>
<proteinExistence type="predicted"/>
<name>A0AAW6FI02_9BACT</name>
<protein>
    <recommendedName>
        <fullName evidence="3">Transposase</fullName>
    </recommendedName>
</protein>
<sequence>MDCYNRKNSVSVDQALRMRKVLKQCPSRWNYKSDRAFTGL</sequence>
<dbReference type="RefSeq" id="WP_256316288.1">
    <property type="nucleotide sequence ID" value="NZ_CABJFF010000008.1"/>
</dbReference>
<evidence type="ECO:0000313" key="1">
    <source>
        <dbReference type="EMBL" id="MDB9222562.1"/>
    </source>
</evidence>
<dbReference type="EMBL" id="JAQMRD010000005">
    <property type="protein sequence ID" value="MDB9222562.1"/>
    <property type="molecule type" value="Genomic_DNA"/>
</dbReference>
<organism evidence="1 2">
    <name type="scientific">Odoribacter splanchnicus</name>
    <dbReference type="NCBI Taxonomy" id="28118"/>
    <lineage>
        <taxon>Bacteria</taxon>
        <taxon>Pseudomonadati</taxon>
        <taxon>Bacteroidota</taxon>
        <taxon>Bacteroidia</taxon>
        <taxon>Bacteroidales</taxon>
        <taxon>Odoribacteraceae</taxon>
        <taxon>Odoribacter</taxon>
    </lineage>
</organism>